<keyword evidence="7" id="KW-1185">Reference proteome</keyword>
<evidence type="ECO:0000313" key="7">
    <source>
        <dbReference type="Proteomes" id="UP000237640"/>
    </source>
</evidence>
<dbReference type="InterPro" id="IPR005046">
    <property type="entry name" value="DUF285"/>
</dbReference>
<dbReference type="AlphaFoldDB" id="A0A2T0MAR7"/>
<dbReference type="Pfam" id="PF00028">
    <property type="entry name" value="Cadherin"/>
    <property type="match status" value="1"/>
</dbReference>
<dbReference type="NCBIfam" id="TIGR02167">
    <property type="entry name" value="Liste_lipo_26"/>
    <property type="match status" value="2"/>
</dbReference>
<dbReference type="GO" id="GO:0008013">
    <property type="term" value="F:beta-catenin binding"/>
    <property type="evidence" value="ECO:0007669"/>
    <property type="project" value="TreeGrafter"/>
</dbReference>
<dbReference type="PANTHER" id="PTHR24027">
    <property type="entry name" value="CADHERIN-23"/>
    <property type="match status" value="1"/>
</dbReference>
<evidence type="ECO:0000256" key="4">
    <source>
        <dbReference type="ARBA" id="ARBA00023136"/>
    </source>
</evidence>
<organism evidence="6 7">
    <name type="scientific">Flagellimonas meridianipacifica</name>
    <dbReference type="NCBI Taxonomy" id="1080225"/>
    <lineage>
        <taxon>Bacteria</taxon>
        <taxon>Pseudomonadati</taxon>
        <taxon>Bacteroidota</taxon>
        <taxon>Flavobacteriia</taxon>
        <taxon>Flavobacteriales</taxon>
        <taxon>Flavobacteriaceae</taxon>
        <taxon>Flagellimonas</taxon>
    </lineage>
</organism>
<keyword evidence="3" id="KW-0106">Calcium</keyword>
<dbReference type="InterPro" id="IPR039808">
    <property type="entry name" value="Cadherin"/>
</dbReference>
<protein>
    <submittedName>
        <fullName evidence="6">Surface protein</fullName>
    </submittedName>
</protein>
<comment type="caution">
    <text evidence="6">The sequence shown here is derived from an EMBL/GenBank/DDBJ whole genome shotgun (WGS) entry which is preliminary data.</text>
</comment>
<dbReference type="PANTHER" id="PTHR24027:SF438">
    <property type="entry name" value="CADHERIN 23"/>
    <property type="match status" value="1"/>
</dbReference>
<keyword evidence="4" id="KW-0472">Membrane</keyword>
<dbReference type="GO" id="GO:0016342">
    <property type="term" value="C:catenin complex"/>
    <property type="evidence" value="ECO:0007669"/>
    <property type="project" value="TreeGrafter"/>
</dbReference>
<dbReference type="PROSITE" id="PS50268">
    <property type="entry name" value="CADHERIN_2"/>
    <property type="match status" value="2"/>
</dbReference>
<dbReference type="GO" id="GO:0045296">
    <property type="term" value="F:cadherin binding"/>
    <property type="evidence" value="ECO:0007669"/>
    <property type="project" value="TreeGrafter"/>
</dbReference>
<dbReference type="GO" id="GO:0007156">
    <property type="term" value="P:homophilic cell adhesion via plasma membrane adhesion molecules"/>
    <property type="evidence" value="ECO:0007669"/>
    <property type="project" value="InterPro"/>
</dbReference>
<dbReference type="InterPro" id="IPR015919">
    <property type="entry name" value="Cadherin-like_sf"/>
</dbReference>
<evidence type="ECO:0000256" key="1">
    <source>
        <dbReference type="ARBA" id="ARBA00004370"/>
    </source>
</evidence>
<evidence type="ECO:0000256" key="2">
    <source>
        <dbReference type="ARBA" id="ARBA00022737"/>
    </source>
</evidence>
<dbReference type="EMBL" id="PVYX01000002">
    <property type="protein sequence ID" value="PRX54502.1"/>
    <property type="molecule type" value="Genomic_DNA"/>
</dbReference>
<feature type="domain" description="Cadherin" evidence="5">
    <location>
        <begin position="139"/>
        <end position="230"/>
    </location>
</feature>
<dbReference type="SMART" id="SM00112">
    <property type="entry name" value="CA"/>
    <property type="match status" value="2"/>
</dbReference>
<dbReference type="GO" id="GO:0016477">
    <property type="term" value="P:cell migration"/>
    <property type="evidence" value="ECO:0007669"/>
    <property type="project" value="TreeGrafter"/>
</dbReference>
<dbReference type="SUPFAM" id="SSF49313">
    <property type="entry name" value="Cadherin-like"/>
    <property type="match status" value="2"/>
</dbReference>
<accession>A0A2T0MAR7</accession>
<feature type="domain" description="Cadherin" evidence="5">
    <location>
        <begin position="32"/>
        <end position="129"/>
    </location>
</feature>
<keyword evidence="2" id="KW-0677">Repeat</keyword>
<dbReference type="Gene3D" id="2.60.40.60">
    <property type="entry name" value="Cadherins"/>
    <property type="match status" value="2"/>
</dbReference>
<evidence type="ECO:0000259" key="5">
    <source>
        <dbReference type="PROSITE" id="PS50268"/>
    </source>
</evidence>
<sequence>MKLKFLFSSIFLGLLILSCSDDNEEVGRGIPEINPQTFEVLESVTDSELIGTVQADDPNGDALSLRIALDKSNLFEMKNNGDFGLIEGETLDFETTKEHQFTIRVTDGKGEFFNSVTVVVQDVNEPPLIEEQGFQTIESISETDIIGTVQATDPENDSITFEISENDNDLFDITENGNLVLQTGQNLDFETSEEHIIIVAVSDGINEPVEAQITITVTNDSDTLAEQPESFITTWEIPSNNFELVIGTNENYNYDFTIDWGDGTVEEINVMNPENFTHTYDVADTYVVAIQGEFPAINMFNSFEDSRLALKGINQWGDIEWQTMNSAFYFCALLDEYTAVDIPNLEAVTDMNRMFLQAVSFNAEIGNWDVSKVQDMGFMFFFAASFNGNIGDWKVDNVQNMQDMFFGAEAFNRDISGWITVSATNMSGMFHGADSFNQDLNNWHVDNVSDMSEMFRSAFQFNQDLSEWNTENVTNMSRMFQDAASFDQNLGGWDIGSIVQDGFGTGMQNMFDDSGMTPSSANATLIGWSNYVGLNGVPTDVSCGMDGITICGLAADAAGAFLANDNGWSFPGIINIFICP</sequence>
<name>A0A2T0MAR7_9FLAO</name>
<comment type="subcellular location">
    <subcellularLocation>
        <location evidence="1">Membrane</location>
    </subcellularLocation>
</comment>
<evidence type="ECO:0000313" key="6">
    <source>
        <dbReference type="EMBL" id="PRX54502.1"/>
    </source>
</evidence>
<dbReference type="InterPro" id="IPR011889">
    <property type="entry name" value="Liste_lipo_26"/>
</dbReference>
<dbReference type="Pfam" id="PF03382">
    <property type="entry name" value="DUF285"/>
    <property type="match status" value="1"/>
</dbReference>
<dbReference type="CDD" id="cd11304">
    <property type="entry name" value="Cadherin_repeat"/>
    <property type="match status" value="2"/>
</dbReference>
<gene>
    <name evidence="6" type="ORF">CLV81_2903</name>
</gene>
<dbReference type="GO" id="GO:0005509">
    <property type="term" value="F:calcium ion binding"/>
    <property type="evidence" value="ECO:0007669"/>
    <property type="project" value="InterPro"/>
</dbReference>
<dbReference type="PROSITE" id="PS51257">
    <property type="entry name" value="PROKAR_LIPOPROTEIN"/>
    <property type="match status" value="1"/>
</dbReference>
<reference evidence="6 7" key="1">
    <citation type="submission" date="2018-03" db="EMBL/GenBank/DDBJ databases">
        <title>Genomic Encyclopedia of Archaeal and Bacterial Type Strains, Phase II (KMG-II): from individual species to whole genera.</title>
        <authorList>
            <person name="Goeker M."/>
        </authorList>
    </citation>
    <scope>NUCLEOTIDE SEQUENCE [LARGE SCALE GENOMIC DNA]</scope>
    <source>
        <strain evidence="6 7">DSM 25027</strain>
    </source>
</reference>
<proteinExistence type="predicted"/>
<evidence type="ECO:0000256" key="3">
    <source>
        <dbReference type="ARBA" id="ARBA00022837"/>
    </source>
</evidence>
<dbReference type="Proteomes" id="UP000237640">
    <property type="component" value="Unassembled WGS sequence"/>
</dbReference>
<dbReference type="InterPro" id="IPR002126">
    <property type="entry name" value="Cadherin-like_dom"/>
</dbReference>